<keyword evidence="5" id="KW-0694">RNA-binding</keyword>
<keyword evidence="3" id="KW-0677">Repeat</keyword>
<keyword evidence="2" id="KW-0963">Cytoplasm</keyword>
<feature type="domain" description="DZF" evidence="8">
    <location>
        <begin position="12"/>
        <end position="347"/>
    </location>
</feature>
<organism evidence="9 10">
    <name type="scientific">Denticeps clupeoides</name>
    <name type="common">denticle herring</name>
    <dbReference type="NCBI Taxonomy" id="299321"/>
    <lineage>
        <taxon>Eukaryota</taxon>
        <taxon>Metazoa</taxon>
        <taxon>Chordata</taxon>
        <taxon>Craniata</taxon>
        <taxon>Vertebrata</taxon>
        <taxon>Euteleostomi</taxon>
        <taxon>Actinopterygii</taxon>
        <taxon>Neopterygii</taxon>
        <taxon>Teleostei</taxon>
        <taxon>Clupei</taxon>
        <taxon>Clupeiformes</taxon>
        <taxon>Denticipitoidei</taxon>
        <taxon>Denticipitidae</taxon>
        <taxon>Denticeps</taxon>
    </lineage>
</organism>
<proteinExistence type="predicted"/>
<dbReference type="GO" id="GO:0003725">
    <property type="term" value="F:double-stranded RNA binding"/>
    <property type="evidence" value="ECO:0007669"/>
    <property type="project" value="TreeGrafter"/>
</dbReference>
<dbReference type="PANTHER" id="PTHR45762:SF4">
    <property type="entry name" value="INTERLEUKIN ENHANCER-BINDING FACTOR 3"/>
    <property type="match status" value="1"/>
</dbReference>
<dbReference type="PROSITE" id="PS50137">
    <property type="entry name" value="DS_RBD"/>
    <property type="match status" value="2"/>
</dbReference>
<dbReference type="FunFam" id="3.30.160.20:FF:000006">
    <property type="entry name" value="interleukin enhancer-binding factor 3 isoform X2"/>
    <property type="match status" value="1"/>
</dbReference>
<evidence type="ECO:0008006" key="11">
    <source>
        <dbReference type="Google" id="ProtNLM"/>
    </source>
</evidence>
<dbReference type="GeneTree" id="ENSGT00940000154687"/>
<feature type="domain" description="DRBM" evidence="7">
    <location>
        <begin position="372"/>
        <end position="440"/>
    </location>
</feature>
<dbReference type="SMART" id="SM00572">
    <property type="entry name" value="DZF"/>
    <property type="match status" value="1"/>
</dbReference>
<dbReference type="SUPFAM" id="SSF54768">
    <property type="entry name" value="dsRNA-binding domain-like"/>
    <property type="match status" value="2"/>
</dbReference>
<dbReference type="SMART" id="SM00358">
    <property type="entry name" value="DSRM"/>
    <property type="match status" value="2"/>
</dbReference>
<dbReference type="Pfam" id="PF07528">
    <property type="entry name" value="DZF_N"/>
    <property type="match status" value="1"/>
</dbReference>
<dbReference type="GO" id="GO:0003677">
    <property type="term" value="F:DNA binding"/>
    <property type="evidence" value="ECO:0007669"/>
    <property type="project" value="UniProtKB-KW"/>
</dbReference>
<evidence type="ECO:0000256" key="6">
    <source>
        <dbReference type="SAM" id="MobiDB-lite"/>
    </source>
</evidence>
<feature type="compositionally biased region" description="Basic residues" evidence="6">
    <location>
        <begin position="353"/>
        <end position="362"/>
    </location>
</feature>
<reference evidence="9" key="3">
    <citation type="submission" date="2025-09" db="UniProtKB">
        <authorList>
            <consortium name="Ensembl"/>
        </authorList>
    </citation>
    <scope>IDENTIFICATION</scope>
</reference>
<dbReference type="PROSITE" id="PS51703">
    <property type="entry name" value="DZF"/>
    <property type="match status" value="1"/>
</dbReference>
<dbReference type="Proteomes" id="UP000694580">
    <property type="component" value="Chromosome 3"/>
</dbReference>
<feature type="domain" description="DRBM" evidence="7">
    <location>
        <begin position="451"/>
        <end position="517"/>
    </location>
</feature>
<reference evidence="9 10" key="1">
    <citation type="submission" date="2020-06" db="EMBL/GenBank/DDBJ databases">
        <authorList>
            <consortium name="Wellcome Sanger Institute Data Sharing"/>
        </authorList>
    </citation>
    <scope>NUCLEOTIDE SEQUENCE [LARGE SCALE GENOMIC DNA]</scope>
</reference>
<evidence type="ECO:0000313" key="9">
    <source>
        <dbReference type="Ensembl" id="ENSDCDP00010042022.1"/>
    </source>
</evidence>
<dbReference type="GO" id="GO:0003727">
    <property type="term" value="F:single-stranded RNA binding"/>
    <property type="evidence" value="ECO:0007669"/>
    <property type="project" value="TreeGrafter"/>
</dbReference>
<gene>
    <name evidence="9" type="primary">ilf3a</name>
</gene>
<dbReference type="InterPro" id="IPR014720">
    <property type="entry name" value="dsRBD_dom"/>
</dbReference>
<dbReference type="FunFam" id="1.10.1410.40:FF:000001">
    <property type="entry name" value="interleukin enhancer-binding factor 3 isoform X1"/>
    <property type="match status" value="1"/>
</dbReference>
<sequence>CQPPLCPTPPSRLFAMSDRLVMTKHNSVYPSAEDLEAVQAMVGQVECGLKVVSDWMNEQDFLRSAERPPSCTLRGVMRVGLVAKGLLLRDDLVLELVLLCRDTPTSSLLMMVTGKLSIELKCIANDEYTITPWSEEASIVVKRVTEPALTLTIHVTSPTVRQDADLKTTGETQSVIDPPDALDRQKCLAALASLRHAKWFQARATGLKSCVIVIRILRDLCTCVPAWSPLKGWALELLCEKAIGTCDRPLGPSEALRRVFECIASGILLQDGPGVLDPCERVPVDAMGYLTPQQREDVTMSAQKALRLTAFSQFYKVLGLERFPKGRDPGRYPMPAPPQKRPMEDEEEDSSPSKKKKLQKIPKKMDSEDKGLPQQSIILLKLNKMKPGLLYRLVSQTGPVHMPVFTMAVEIDGKTYEASGPSKRLAKLQVAQKVSRLGQSEENAGPILTKHGKNPVMELNELRRGLKYDLVSESGSSHVKSFVIEVEVDGQKYQGTGTSKKLAKANAALAALEQVLEQNAPLRKKRLPSLFSAGFAPPQGGAQGRGWGRGRGRGLNNSNGATAGDFIHQKSYVFWLCASPVTLHRFLCV</sequence>
<evidence type="ECO:0000256" key="2">
    <source>
        <dbReference type="ARBA" id="ARBA00022490"/>
    </source>
</evidence>
<dbReference type="InterPro" id="IPR043519">
    <property type="entry name" value="NT_sf"/>
</dbReference>
<dbReference type="Gene3D" id="3.30.160.20">
    <property type="match status" value="2"/>
</dbReference>
<dbReference type="Gene3D" id="1.10.1410.40">
    <property type="match status" value="1"/>
</dbReference>
<keyword evidence="10" id="KW-1185">Reference proteome</keyword>
<protein>
    <recommendedName>
        <fullName evidence="11">Spermatid perinuclear RNA-binding protein</fullName>
    </recommendedName>
</protein>
<dbReference type="GO" id="GO:0005737">
    <property type="term" value="C:cytoplasm"/>
    <property type="evidence" value="ECO:0007669"/>
    <property type="project" value="UniProtKB-SubCell"/>
</dbReference>
<dbReference type="Pfam" id="PF20965">
    <property type="entry name" value="DZF_C"/>
    <property type="match status" value="1"/>
</dbReference>
<evidence type="ECO:0000256" key="1">
    <source>
        <dbReference type="ARBA" id="ARBA00004496"/>
    </source>
</evidence>
<dbReference type="InterPro" id="IPR006561">
    <property type="entry name" value="DZF_dom"/>
</dbReference>
<comment type="subcellular location">
    <subcellularLocation>
        <location evidence="1">Cytoplasm</location>
    </subcellularLocation>
</comment>
<dbReference type="InterPro" id="IPR049401">
    <property type="entry name" value="DZF_dom_N"/>
</dbReference>
<dbReference type="InterPro" id="IPR049402">
    <property type="entry name" value="DZF_dom_C"/>
</dbReference>
<dbReference type="Pfam" id="PF00035">
    <property type="entry name" value="dsrm"/>
    <property type="match status" value="2"/>
</dbReference>
<dbReference type="FunFam" id="3.30.460.10:FF:000003">
    <property type="entry name" value="interleukin enhancer-binding factor 3 isoform X2"/>
    <property type="match status" value="1"/>
</dbReference>
<keyword evidence="4" id="KW-0238">DNA-binding</keyword>
<evidence type="ECO:0000256" key="4">
    <source>
        <dbReference type="ARBA" id="ARBA00023125"/>
    </source>
</evidence>
<dbReference type="GO" id="GO:0071011">
    <property type="term" value="C:precatalytic spliceosome"/>
    <property type="evidence" value="ECO:0007669"/>
    <property type="project" value="TreeGrafter"/>
</dbReference>
<evidence type="ECO:0000256" key="5">
    <source>
        <dbReference type="PROSITE-ProRule" id="PRU00266"/>
    </source>
</evidence>
<dbReference type="Gene3D" id="3.30.460.10">
    <property type="entry name" value="Beta Polymerase, domain 2"/>
    <property type="match status" value="1"/>
</dbReference>
<name>A0AAY4D918_9TELE</name>
<reference evidence="9" key="2">
    <citation type="submission" date="2025-08" db="UniProtKB">
        <authorList>
            <consortium name="Ensembl"/>
        </authorList>
    </citation>
    <scope>IDENTIFICATION</scope>
</reference>
<evidence type="ECO:0000313" key="10">
    <source>
        <dbReference type="Proteomes" id="UP000694580"/>
    </source>
</evidence>
<evidence type="ECO:0000259" key="7">
    <source>
        <dbReference type="PROSITE" id="PS50137"/>
    </source>
</evidence>
<feature type="region of interest" description="Disordered" evidence="6">
    <location>
        <begin position="326"/>
        <end position="370"/>
    </location>
</feature>
<evidence type="ECO:0000256" key="3">
    <source>
        <dbReference type="ARBA" id="ARBA00022737"/>
    </source>
</evidence>
<accession>A0AAY4D918</accession>
<evidence type="ECO:0000259" key="8">
    <source>
        <dbReference type="PROSITE" id="PS51703"/>
    </source>
</evidence>
<dbReference type="AlphaFoldDB" id="A0AAY4D918"/>
<dbReference type="PANTHER" id="PTHR45762">
    <property type="entry name" value="ZINC FINGER RNA-BINDING PROTEIN"/>
    <property type="match status" value="1"/>
</dbReference>
<dbReference type="Ensembl" id="ENSDCDT00010052052.1">
    <property type="protein sequence ID" value="ENSDCDP00010042022.1"/>
    <property type="gene ID" value="ENSDCDG00010026532.1"/>
</dbReference>